<comment type="caution">
    <text evidence="2">The sequence shown here is derived from an EMBL/GenBank/DDBJ whole genome shotgun (WGS) entry which is preliminary data.</text>
</comment>
<gene>
    <name evidence="2" type="ORF">EHQ58_06345</name>
</gene>
<feature type="compositionally biased region" description="Basic and acidic residues" evidence="1">
    <location>
        <begin position="276"/>
        <end position="293"/>
    </location>
</feature>
<name>A0A4R9K6C2_9LEPT</name>
<evidence type="ECO:0000313" key="3">
    <source>
        <dbReference type="Proteomes" id="UP000297693"/>
    </source>
</evidence>
<dbReference type="RefSeq" id="WP_135623044.1">
    <property type="nucleotide sequence ID" value="NZ_RQGD01000022.1"/>
</dbReference>
<reference evidence="2" key="1">
    <citation type="journal article" date="2019" name="PLoS Negl. Trop. Dis.">
        <title>Revisiting the worldwide diversity of Leptospira species in the environment.</title>
        <authorList>
            <person name="Vincent A.T."/>
            <person name="Schiettekatte O."/>
            <person name="Bourhy P."/>
            <person name="Veyrier F.J."/>
            <person name="Picardeau M."/>
        </authorList>
    </citation>
    <scope>NUCLEOTIDE SEQUENCE [LARGE SCALE GENOMIC DNA]</scope>
    <source>
        <strain evidence="2">201702476</strain>
    </source>
</reference>
<keyword evidence="3" id="KW-1185">Reference proteome</keyword>
<evidence type="ECO:0000256" key="1">
    <source>
        <dbReference type="SAM" id="MobiDB-lite"/>
    </source>
</evidence>
<protein>
    <submittedName>
        <fullName evidence="2">Uncharacterized protein</fullName>
    </submittedName>
</protein>
<proteinExistence type="predicted"/>
<feature type="compositionally biased region" description="Basic residues" evidence="1">
    <location>
        <begin position="294"/>
        <end position="309"/>
    </location>
</feature>
<organism evidence="2 3">
    <name type="scientific">Leptospira ognonensis</name>
    <dbReference type="NCBI Taxonomy" id="2484945"/>
    <lineage>
        <taxon>Bacteria</taxon>
        <taxon>Pseudomonadati</taxon>
        <taxon>Spirochaetota</taxon>
        <taxon>Spirochaetia</taxon>
        <taxon>Leptospirales</taxon>
        <taxon>Leptospiraceae</taxon>
        <taxon>Leptospira</taxon>
    </lineage>
</organism>
<dbReference type="OrthoDB" id="341135at2"/>
<accession>A0A4R9K6C2</accession>
<dbReference type="AlphaFoldDB" id="A0A4R9K6C2"/>
<sequence length="309" mass="34559">MNQIIFFILTLFALTCRSVSYTIPKASSMDLDKIKILSSDLLNSPETSATLTKEENTLRISVVSKSRASAEVLIAFRREGLNLLDDIKTGRVLAHNIILKNGKGEVLARNPIDLENSKAIEFLQQSIEFDAKKIPAVGEFLSFHLELIYLSPYMDIGCEDSNLHCNKIRSLLNSANLIASVSGSQEQAEADKNSIITRISTINKDLSPLLSKEGGTTVKLTPPMNLGDINALVYRDWKLLSTPTYFKVIAILQNGKPIEDSKPEVFELPELTTETESSKEKDRTFELEKEKKPPKSITTKRRQKTIYLP</sequence>
<dbReference type="EMBL" id="RQGD01000022">
    <property type="protein sequence ID" value="TGL60117.1"/>
    <property type="molecule type" value="Genomic_DNA"/>
</dbReference>
<evidence type="ECO:0000313" key="2">
    <source>
        <dbReference type="EMBL" id="TGL60117.1"/>
    </source>
</evidence>
<feature type="region of interest" description="Disordered" evidence="1">
    <location>
        <begin position="264"/>
        <end position="309"/>
    </location>
</feature>
<dbReference type="Proteomes" id="UP000297693">
    <property type="component" value="Unassembled WGS sequence"/>
</dbReference>